<feature type="transmembrane region" description="Helical" evidence="1">
    <location>
        <begin position="143"/>
        <end position="164"/>
    </location>
</feature>
<dbReference type="AlphaFoldDB" id="A0A949JJ26"/>
<reference evidence="2" key="1">
    <citation type="submission" date="2021-06" db="EMBL/GenBank/DDBJ databases">
        <title>Sequencing of actinobacteria type strains.</title>
        <authorList>
            <person name="Nguyen G.-S."/>
            <person name="Wentzel A."/>
        </authorList>
    </citation>
    <scope>NUCLEOTIDE SEQUENCE</scope>
    <source>
        <strain evidence="2">P38-E01</strain>
    </source>
</reference>
<protein>
    <recommendedName>
        <fullName evidence="4">Integral membrane protein</fullName>
    </recommendedName>
</protein>
<dbReference type="Proteomes" id="UP000694501">
    <property type="component" value="Unassembled WGS sequence"/>
</dbReference>
<sequence length="237" mass="24381">MGARSDGPAPGPQPAFRAARAAVFTAVCVTLSAGTHVLLSGVPVPLIPLCAVALVVFACSYALAGRERGFWPIAALFLPLQLAADTVFTTGQLACYGTAGGPVVGPLRSMGVHLICTGGEFGTPLARLAADQPAGAALGHHPAAPWLLLSAHLVVGLLAAGWLWRGEQALRELLVAAVAEAVQLVSPLFRRPFGATTPAPRGRAVRTAHRPRLSGALPLLVHSVVRRGPPARFALCA</sequence>
<dbReference type="RefSeq" id="WP_211038946.1">
    <property type="nucleotide sequence ID" value="NZ_JAELVF020000001.1"/>
</dbReference>
<feature type="transmembrane region" description="Helical" evidence="1">
    <location>
        <begin position="45"/>
        <end position="64"/>
    </location>
</feature>
<comment type="caution">
    <text evidence="2">The sequence shown here is derived from an EMBL/GenBank/DDBJ whole genome shotgun (WGS) entry which is preliminary data.</text>
</comment>
<keyword evidence="1" id="KW-0812">Transmembrane</keyword>
<feature type="transmembrane region" description="Helical" evidence="1">
    <location>
        <begin position="76"/>
        <end position="99"/>
    </location>
</feature>
<proteinExistence type="predicted"/>
<organism evidence="2 3">
    <name type="scientific">Streptomyces tardus</name>
    <dbReference type="NCBI Taxonomy" id="2780544"/>
    <lineage>
        <taxon>Bacteria</taxon>
        <taxon>Bacillati</taxon>
        <taxon>Actinomycetota</taxon>
        <taxon>Actinomycetes</taxon>
        <taxon>Kitasatosporales</taxon>
        <taxon>Streptomycetaceae</taxon>
        <taxon>Streptomyces</taxon>
    </lineage>
</organism>
<evidence type="ECO:0008006" key="4">
    <source>
        <dbReference type="Google" id="ProtNLM"/>
    </source>
</evidence>
<dbReference type="EMBL" id="JAELVF020000001">
    <property type="protein sequence ID" value="MBU7599579.1"/>
    <property type="molecule type" value="Genomic_DNA"/>
</dbReference>
<gene>
    <name evidence="2" type="ORF">JGS22_018615</name>
</gene>
<evidence type="ECO:0000256" key="1">
    <source>
        <dbReference type="SAM" id="Phobius"/>
    </source>
</evidence>
<keyword evidence="1" id="KW-0472">Membrane</keyword>
<name>A0A949JJ26_9ACTN</name>
<feature type="transmembrane region" description="Helical" evidence="1">
    <location>
        <begin position="21"/>
        <end position="39"/>
    </location>
</feature>
<keyword evidence="1" id="KW-1133">Transmembrane helix</keyword>
<accession>A0A949JJ26</accession>
<evidence type="ECO:0000313" key="3">
    <source>
        <dbReference type="Proteomes" id="UP000694501"/>
    </source>
</evidence>
<keyword evidence="3" id="KW-1185">Reference proteome</keyword>
<evidence type="ECO:0000313" key="2">
    <source>
        <dbReference type="EMBL" id="MBU7599579.1"/>
    </source>
</evidence>